<dbReference type="STRING" id="1077348.A0A2G8RLU2"/>
<name>A0A2G8RLU2_9APHY</name>
<evidence type="ECO:0000313" key="2">
    <source>
        <dbReference type="Proteomes" id="UP000230002"/>
    </source>
</evidence>
<organism evidence="1 2">
    <name type="scientific">Ganoderma sinense ZZ0214-1</name>
    <dbReference type="NCBI Taxonomy" id="1077348"/>
    <lineage>
        <taxon>Eukaryota</taxon>
        <taxon>Fungi</taxon>
        <taxon>Dikarya</taxon>
        <taxon>Basidiomycota</taxon>
        <taxon>Agaricomycotina</taxon>
        <taxon>Agaricomycetes</taxon>
        <taxon>Polyporales</taxon>
        <taxon>Polyporaceae</taxon>
        <taxon>Ganoderma</taxon>
    </lineage>
</organism>
<dbReference type="Proteomes" id="UP000230002">
    <property type="component" value="Unassembled WGS sequence"/>
</dbReference>
<reference evidence="1 2" key="1">
    <citation type="journal article" date="2015" name="Sci. Rep.">
        <title>Chromosome-level genome map provides insights into diverse defense mechanisms in the medicinal fungus Ganoderma sinense.</title>
        <authorList>
            <person name="Zhu Y."/>
            <person name="Xu J."/>
            <person name="Sun C."/>
            <person name="Zhou S."/>
            <person name="Xu H."/>
            <person name="Nelson D.R."/>
            <person name="Qian J."/>
            <person name="Song J."/>
            <person name="Luo H."/>
            <person name="Xiang L."/>
            <person name="Li Y."/>
            <person name="Xu Z."/>
            <person name="Ji A."/>
            <person name="Wang L."/>
            <person name="Lu S."/>
            <person name="Hayward A."/>
            <person name="Sun W."/>
            <person name="Li X."/>
            <person name="Schwartz D.C."/>
            <person name="Wang Y."/>
            <person name="Chen S."/>
        </authorList>
    </citation>
    <scope>NUCLEOTIDE SEQUENCE [LARGE SCALE GENOMIC DNA]</scope>
    <source>
        <strain evidence="1 2">ZZ0214-1</strain>
    </source>
</reference>
<evidence type="ECO:0008006" key="3">
    <source>
        <dbReference type="Google" id="ProtNLM"/>
    </source>
</evidence>
<dbReference type="InterPro" id="IPR011008">
    <property type="entry name" value="Dimeric_a/b-barrel"/>
</dbReference>
<keyword evidence="2" id="KW-1185">Reference proteome</keyword>
<evidence type="ECO:0000313" key="1">
    <source>
        <dbReference type="EMBL" id="PIL22486.1"/>
    </source>
</evidence>
<dbReference type="SUPFAM" id="SSF54909">
    <property type="entry name" value="Dimeric alpha+beta barrel"/>
    <property type="match status" value="1"/>
</dbReference>
<dbReference type="AlphaFoldDB" id="A0A2G8RLU2"/>
<sequence>MTSPANLFVFTERGSAIDEAVFEDWYDNEHIPLRLNLPNNLFAGVTRWVAADGKTPYHLALYDLSLPDATAQPTYVALGSSRSPREVDILAKLAYLDRRVYAPFGREPIGAKREGYDERNQGPFMVVVELAVKDGPENEAEVERWYLEEHLEDLKKIPGWVRSRVWRVKEVLSVWGTSVDTSVPQKAPAKIVALHELEDPAALAGPEFQHAVGTEFSKRILGEVTCGMETRLFKFLRGWENKPQEA</sequence>
<dbReference type="EMBL" id="AYKW01000069">
    <property type="protein sequence ID" value="PIL22486.1"/>
    <property type="molecule type" value="Genomic_DNA"/>
</dbReference>
<accession>A0A2G8RLU2</accession>
<dbReference type="OrthoDB" id="2851338at2759"/>
<comment type="caution">
    <text evidence="1">The sequence shown here is derived from an EMBL/GenBank/DDBJ whole genome shotgun (WGS) entry which is preliminary data.</text>
</comment>
<proteinExistence type="predicted"/>
<gene>
    <name evidence="1" type="ORF">GSI_15175</name>
</gene>
<protein>
    <recommendedName>
        <fullName evidence="3">EthD domain-containing protein</fullName>
    </recommendedName>
</protein>